<dbReference type="RefSeq" id="WP_086788836.1">
    <property type="nucleotide sequence ID" value="NZ_JAGIOO010000001.1"/>
</dbReference>
<evidence type="ECO:0000313" key="4">
    <source>
        <dbReference type="Proteomes" id="UP001519363"/>
    </source>
</evidence>
<evidence type="ECO:0000259" key="2">
    <source>
        <dbReference type="Pfam" id="PF23636"/>
    </source>
</evidence>
<comment type="caution">
    <text evidence="3">The sequence shown here is derived from an EMBL/GenBank/DDBJ whole genome shotgun (WGS) entry which is preliminary data.</text>
</comment>
<dbReference type="EMBL" id="JAGIOO010000001">
    <property type="protein sequence ID" value="MBP2479323.1"/>
    <property type="molecule type" value="Genomic_DNA"/>
</dbReference>
<sequence length="141" mass="15183">MTAQWGGKSAAGGRMTAWTGWIGFAGIMMIMMGAFNAVEGLVALVWRDYYVVGPENLLVFNLTGWGWVHLLIGALVAVTGGALLSGQRWARPVTVLLVCLNALAQLAFMSVYPLWSMVVIALCVIVIWAIVVHGDDGRYAV</sequence>
<feature type="transmembrane region" description="Helical" evidence="1">
    <location>
        <begin position="114"/>
        <end position="132"/>
    </location>
</feature>
<gene>
    <name evidence="3" type="ORF">JOF53_008195</name>
</gene>
<dbReference type="Proteomes" id="UP001519363">
    <property type="component" value="Unassembled WGS sequence"/>
</dbReference>
<evidence type="ECO:0000313" key="3">
    <source>
        <dbReference type="EMBL" id="MBP2479323.1"/>
    </source>
</evidence>
<name>A0ABS5ARX5_9PSEU</name>
<evidence type="ECO:0000256" key="1">
    <source>
        <dbReference type="SAM" id="Phobius"/>
    </source>
</evidence>
<keyword evidence="1" id="KW-1133">Transmembrane helix</keyword>
<feature type="domain" description="DUF7144" evidence="2">
    <location>
        <begin position="21"/>
        <end position="134"/>
    </location>
</feature>
<dbReference type="Pfam" id="PF23636">
    <property type="entry name" value="DUF7144"/>
    <property type="match status" value="1"/>
</dbReference>
<keyword evidence="1" id="KW-0472">Membrane</keyword>
<reference evidence="3 4" key="1">
    <citation type="submission" date="2021-03" db="EMBL/GenBank/DDBJ databases">
        <title>Sequencing the genomes of 1000 actinobacteria strains.</title>
        <authorList>
            <person name="Klenk H.-P."/>
        </authorList>
    </citation>
    <scope>NUCLEOTIDE SEQUENCE [LARGE SCALE GENOMIC DNA]</scope>
    <source>
        <strain evidence="3 4">DSM 44580</strain>
    </source>
</reference>
<keyword evidence="4" id="KW-1185">Reference proteome</keyword>
<dbReference type="InterPro" id="IPR055568">
    <property type="entry name" value="DUF7144"/>
</dbReference>
<accession>A0ABS5ARX5</accession>
<feature type="transmembrane region" description="Helical" evidence="1">
    <location>
        <begin position="89"/>
        <end position="108"/>
    </location>
</feature>
<organism evidence="3 4">
    <name type="scientific">Crossiella equi</name>
    <dbReference type="NCBI Taxonomy" id="130796"/>
    <lineage>
        <taxon>Bacteria</taxon>
        <taxon>Bacillati</taxon>
        <taxon>Actinomycetota</taxon>
        <taxon>Actinomycetes</taxon>
        <taxon>Pseudonocardiales</taxon>
        <taxon>Pseudonocardiaceae</taxon>
        <taxon>Crossiella</taxon>
    </lineage>
</organism>
<keyword evidence="1" id="KW-0812">Transmembrane</keyword>
<protein>
    <recommendedName>
        <fullName evidence="2">DUF7144 domain-containing protein</fullName>
    </recommendedName>
</protein>
<proteinExistence type="predicted"/>
<feature type="transmembrane region" description="Helical" evidence="1">
    <location>
        <begin position="66"/>
        <end position="84"/>
    </location>
</feature>
<feature type="transmembrane region" description="Helical" evidence="1">
    <location>
        <begin position="21"/>
        <end position="46"/>
    </location>
</feature>